<dbReference type="Gene3D" id="3.80.10.10">
    <property type="entry name" value="Ribonuclease Inhibitor"/>
    <property type="match status" value="1"/>
</dbReference>
<keyword evidence="2" id="KW-1185">Reference proteome</keyword>
<accession>A0AA38PBB7</accession>
<gene>
    <name evidence="1" type="ORF">F5878DRAFT_581129</name>
</gene>
<proteinExistence type="predicted"/>
<reference evidence="1" key="1">
    <citation type="submission" date="2022-08" db="EMBL/GenBank/DDBJ databases">
        <authorList>
            <consortium name="DOE Joint Genome Institute"/>
            <person name="Min B."/>
            <person name="Riley R."/>
            <person name="Sierra-Patev S."/>
            <person name="Naranjo-Ortiz M."/>
            <person name="Looney B."/>
            <person name="Konkel Z."/>
            <person name="Slot J.C."/>
            <person name="Sakamoto Y."/>
            <person name="Steenwyk J.L."/>
            <person name="Rokas A."/>
            <person name="Carro J."/>
            <person name="Camarero S."/>
            <person name="Ferreira P."/>
            <person name="Molpeceres G."/>
            <person name="Ruiz-Duenas F.J."/>
            <person name="Serrano A."/>
            <person name="Henrissat B."/>
            <person name="Drula E."/>
            <person name="Hughes K.W."/>
            <person name="Mata J.L."/>
            <person name="Ishikawa N.K."/>
            <person name="Vargas-Isla R."/>
            <person name="Ushijima S."/>
            <person name="Smith C.A."/>
            <person name="Ahrendt S."/>
            <person name="Andreopoulos W."/>
            <person name="He G."/>
            <person name="Labutti K."/>
            <person name="Lipzen A."/>
            <person name="Ng V."/>
            <person name="Sandor L."/>
            <person name="Barry K."/>
            <person name="Martinez A.T."/>
            <person name="Xiao Y."/>
            <person name="Gibbons J.G."/>
            <person name="Terashima K."/>
            <person name="Hibbett D.S."/>
            <person name="Grigoriev I.V."/>
        </authorList>
    </citation>
    <scope>NUCLEOTIDE SEQUENCE</scope>
    <source>
        <strain evidence="1">TFB9207</strain>
    </source>
</reference>
<sequence>MSAAHARKLRSLQSPYSSFFKTNHAASPSERTELEALILEAQQEISEIDSEIPRVRAVLDGLRARRSQVQEFVDVHRALMAPIRRVPVEMMAMIFVYCLPLDRYPIRSLKEAPLLLTVVCREWREIVITYPPLWNALHIHIAPRIALNTQELTLRQQGVCGWIARAGALPLSLSLSIDEFGDEHEPVEDISQGPLLDFVKSLMYFGPRLEAFHLNVGKEIYPLLESVSPQTFPILKRISLTLDGIDVDSLPGIPFVSRIPDMLLLSALSIRGFYPDQYPRSAFVGTNLTELDLGDGLLCAFPLQELLSILRDTPKLQKCCVNVSYPFAHAYETVNMMSLRSLSICFEEEDDGTSDLIEVTFRSLNCPALEALSVNSYHSKFEHDVLHHRFAFTQLYGSLQHLRLEFPMTSGSLIRCLELAPNLTVLEIVDCEYSVKRQSFPLDSSSYHYVVEDNVLQRLAYEPSSPVLCPRLETFRLFVYQFYGLRQTRKSQLVSISTPALLDFLESRRAVDDQITNIKECDILMPPERRIYPGSISERLTQLMQDGMRLRVVQSECQYPSHRLEDDPERKAVYHSSNILPSFDTYFFREIGSCAQGKDILVDNVSDSWT</sequence>
<dbReference type="EMBL" id="MU806109">
    <property type="protein sequence ID" value="KAJ3839779.1"/>
    <property type="molecule type" value="Genomic_DNA"/>
</dbReference>
<protein>
    <recommendedName>
        <fullName evidence="3">F-box domain-containing protein</fullName>
    </recommendedName>
</protein>
<evidence type="ECO:0000313" key="2">
    <source>
        <dbReference type="Proteomes" id="UP001163846"/>
    </source>
</evidence>
<dbReference type="Proteomes" id="UP001163846">
    <property type="component" value="Unassembled WGS sequence"/>
</dbReference>
<dbReference type="InterPro" id="IPR032675">
    <property type="entry name" value="LRR_dom_sf"/>
</dbReference>
<evidence type="ECO:0000313" key="1">
    <source>
        <dbReference type="EMBL" id="KAJ3839779.1"/>
    </source>
</evidence>
<dbReference type="SUPFAM" id="SSF52047">
    <property type="entry name" value="RNI-like"/>
    <property type="match status" value="1"/>
</dbReference>
<dbReference type="AlphaFoldDB" id="A0AA38PBB7"/>
<evidence type="ECO:0008006" key="3">
    <source>
        <dbReference type="Google" id="ProtNLM"/>
    </source>
</evidence>
<comment type="caution">
    <text evidence="1">The sequence shown here is derived from an EMBL/GenBank/DDBJ whole genome shotgun (WGS) entry which is preliminary data.</text>
</comment>
<name>A0AA38PBB7_9AGAR</name>
<organism evidence="1 2">
    <name type="scientific">Lentinula raphanica</name>
    <dbReference type="NCBI Taxonomy" id="153919"/>
    <lineage>
        <taxon>Eukaryota</taxon>
        <taxon>Fungi</taxon>
        <taxon>Dikarya</taxon>
        <taxon>Basidiomycota</taxon>
        <taxon>Agaricomycotina</taxon>
        <taxon>Agaricomycetes</taxon>
        <taxon>Agaricomycetidae</taxon>
        <taxon>Agaricales</taxon>
        <taxon>Marasmiineae</taxon>
        <taxon>Omphalotaceae</taxon>
        <taxon>Lentinula</taxon>
    </lineage>
</organism>